<evidence type="ECO:0000313" key="2">
    <source>
        <dbReference type="Proteomes" id="UP000030901"/>
    </source>
</evidence>
<keyword evidence="2" id="KW-1185">Reference proteome</keyword>
<gene>
    <name evidence="1" type="ORF">FPB0191_00546</name>
</gene>
<reference evidence="1 2" key="1">
    <citation type="journal article" date="2014" name="Appl. Environ. Microbiol.">
        <title>Gut symbionts from distinct hosts exhibit genotoxic activity via divergent colibactin biosynthetic pathways.</title>
        <authorList>
            <person name="Engel P."/>
            <person name="Vizcaino M.I."/>
            <person name="Crawford J.M."/>
        </authorList>
    </citation>
    <scope>NUCLEOTIDE SEQUENCE [LARGE SCALE GENOMIC DNA]</scope>
    <source>
        <strain evidence="1 2">PEB0191</strain>
    </source>
</reference>
<dbReference type="OrthoDB" id="5168887at2"/>
<name>A0A0A7S0P5_FRIPE</name>
<organism evidence="1 2">
    <name type="scientific">Frischella perrara</name>
    <dbReference type="NCBI Taxonomy" id="1267021"/>
    <lineage>
        <taxon>Bacteria</taxon>
        <taxon>Pseudomonadati</taxon>
        <taxon>Pseudomonadota</taxon>
        <taxon>Gammaproteobacteria</taxon>
        <taxon>Orbales</taxon>
        <taxon>Orbaceae</taxon>
        <taxon>Frischella</taxon>
    </lineage>
</organism>
<evidence type="ECO:0000313" key="1">
    <source>
        <dbReference type="EMBL" id="AJA44377.1"/>
    </source>
</evidence>
<dbReference type="RefSeq" id="WP_039103832.1">
    <property type="nucleotide sequence ID" value="NZ_CP009056.1"/>
</dbReference>
<dbReference type="KEGG" id="fpp:FPB0191_00546"/>
<proteinExistence type="predicted"/>
<protein>
    <submittedName>
        <fullName evidence="1">Uncharacterized protein</fullName>
    </submittedName>
</protein>
<accession>A0A0A7S0P5</accession>
<dbReference type="HOGENOM" id="CLU_433976_0_0_6"/>
<dbReference type="AlphaFoldDB" id="A0A0A7S0P5"/>
<sequence length="630" mass="71753">MSKISNPINAWLNTQDSQFTPTGKSVLIPLELKVLKDWTEATIDFSFTSPDRNLTASSIKISPIVLKNHKAQQITKTDVNLTVSEDGFYDIEAKITVTLDSKTGENKLLTTLRFGVFSFQGKYIYDFSSQAALDKYAEIEALSKPNKEVKTLINLAETNKITSSDNKLTMEQMGEISRHIFAEKQKIEALYNNQYPSLLRQSLPTKPSLRRGQKVTLIVRWSINSENTDFLPLDKAAIEVKGSDGSRFKGVLNEGKFTFTVPKDNFTFTATVFAEYSDKFTVYRQIEIIDQNGKKSSKVIPITTNFSDQLNYDITDGTAPFWSVFSAVMDLTDIAKKRLKFEREKNKKVYVDVKKDSTYYQLLNGEIYIGNDDFYDWDVIAHEFGHAIANESNSIKFIAGGPHTGDNQYDYPDNKKTLNNKKNSLGLAFNEGYGTWVGVRLLKESNYINKMPYVGDDFYIDRAQNGSVMINIDLTEHETTHYVYGEDTELAITALLWQLSDQNKNPYIRALCSRNTDYISYSLGDIFNKIFKGRQLESISDFYQGMFIDYVGVQSNFLRTAVSGTKIKEKILQRIHDLAMPFAEFGIGINIDDTKSNEFKKLCWSQLKSGLLPGHDHFDIYFFNDDQEVV</sequence>
<dbReference type="Proteomes" id="UP000030901">
    <property type="component" value="Chromosome"/>
</dbReference>
<dbReference type="EMBL" id="CP009056">
    <property type="protein sequence ID" value="AJA44377.1"/>
    <property type="molecule type" value="Genomic_DNA"/>
</dbReference>